<evidence type="ECO:0000313" key="12">
    <source>
        <dbReference type="Proteomes" id="UP000245946"/>
    </source>
</evidence>
<dbReference type="STRING" id="58919.A0A316ZHY1"/>
<organism evidence="11 12">
    <name type="scientific">Tilletiopsis washingtonensis</name>
    <dbReference type="NCBI Taxonomy" id="58919"/>
    <lineage>
        <taxon>Eukaryota</taxon>
        <taxon>Fungi</taxon>
        <taxon>Dikarya</taxon>
        <taxon>Basidiomycota</taxon>
        <taxon>Ustilaginomycotina</taxon>
        <taxon>Exobasidiomycetes</taxon>
        <taxon>Entylomatales</taxon>
        <taxon>Entylomatales incertae sedis</taxon>
        <taxon>Tilletiopsis</taxon>
    </lineage>
</organism>
<dbReference type="OrthoDB" id="339764at2759"/>
<dbReference type="CDD" id="cd08190">
    <property type="entry name" value="HOT"/>
    <property type="match status" value="1"/>
</dbReference>
<dbReference type="FunFam" id="3.40.50.1970:FF:000009">
    <property type="entry name" value="Fe-containing alcohol dehydrogenase"/>
    <property type="match status" value="1"/>
</dbReference>
<dbReference type="GO" id="GO:0047988">
    <property type="term" value="F:hydroxyacid-oxoacid transhydrogenase activity"/>
    <property type="evidence" value="ECO:0007669"/>
    <property type="project" value="UniProtKB-EC"/>
</dbReference>
<sequence length="506" mass="54384">MVPAPKPASRSSIMSLMRNVHNPACPCHGCQTARGGMNMARAGLNMIQGHNAQPGNNARGYARPVDQALSKDYAFELAASNIRYGEGVTQEVGMDFANLRTGKVGVFTDPTVRNLTAMKQSIESLEKAGVKYEIFDRVRVEPNDKSWADAISFARANDFGAFLAVGGGSVMDTAKVANLFTCYPEAELLDFVNAPIGKGIPVDKQLRPLLAVPTTAGTGSETTGTAIFDHSATSAKTGIASRAMRPLLGIVDPLNTETCPTAVHVSSGLDVLFHALESYTAIPYNERSPRPSNPLNRPAYQGRNPISDVFSLWALKQTVKYLPRVARDRTDTEARGQMLLAATFAGIGFGNAGVHLCHGISYPISGLNKTLTKYNHPGYPTDHPLIPHGLSVCLTGPAVFEYTAPSAPERHREIAAIFGGEEESSAIARIPDHEVGQLVYDRIGDFLTNTLGMPRGLAALGYKDEHIPALVKGSIPQRRVLDLAPGFGESDGMEHLTSIIGRSMRY</sequence>
<dbReference type="AlphaFoldDB" id="A0A316ZHY1"/>
<dbReference type="Gene3D" id="1.20.1090.10">
    <property type="entry name" value="Dehydroquinate synthase-like - alpha domain"/>
    <property type="match status" value="1"/>
</dbReference>
<evidence type="ECO:0000313" key="11">
    <source>
        <dbReference type="EMBL" id="PWO00649.1"/>
    </source>
</evidence>
<keyword evidence="7" id="KW-0496">Mitochondrion</keyword>
<evidence type="ECO:0000256" key="1">
    <source>
        <dbReference type="ARBA" id="ARBA00000813"/>
    </source>
</evidence>
<dbReference type="InterPro" id="IPR042157">
    <property type="entry name" value="HOT"/>
</dbReference>
<dbReference type="Pfam" id="PF25137">
    <property type="entry name" value="ADH_Fe_C"/>
    <property type="match status" value="1"/>
</dbReference>
<accession>A0A316ZHY1</accession>
<dbReference type="PANTHER" id="PTHR11496">
    <property type="entry name" value="ALCOHOL DEHYDROGENASE"/>
    <property type="match status" value="1"/>
</dbReference>
<dbReference type="GeneID" id="37272078"/>
<dbReference type="Pfam" id="PF00465">
    <property type="entry name" value="Fe-ADH"/>
    <property type="match status" value="1"/>
</dbReference>
<name>A0A316ZHY1_9BASI</name>
<dbReference type="EC" id="1.1.99.24" evidence="4"/>
<dbReference type="FunFam" id="1.20.1090.10:FF:000003">
    <property type="entry name" value="Probable hydroxyacid-oxoacid transhydrogenase, mitochondrial"/>
    <property type="match status" value="1"/>
</dbReference>
<dbReference type="EMBL" id="KZ819284">
    <property type="protein sequence ID" value="PWO00649.1"/>
    <property type="molecule type" value="Genomic_DNA"/>
</dbReference>
<keyword evidence="5" id="KW-0809">Transit peptide</keyword>
<evidence type="ECO:0000256" key="3">
    <source>
        <dbReference type="ARBA" id="ARBA00010005"/>
    </source>
</evidence>
<dbReference type="Proteomes" id="UP000245946">
    <property type="component" value="Unassembled WGS sequence"/>
</dbReference>
<dbReference type="GO" id="GO:0046872">
    <property type="term" value="F:metal ion binding"/>
    <property type="evidence" value="ECO:0007669"/>
    <property type="project" value="InterPro"/>
</dbReference>
<evidence type="ECO:0000256" key="6">
    <source>
        <dbReference type="ARBA" id="ARBA00023002"/>
    </source>
</evidence>
<dbReference type="GO" id="GO:0004022">
    <property type="term" value="F:alcohol dehydrogenase (NAD+) activity"/>
    <property type="evidence" value="ECO:0007669"/>
    <property type="project" value="InterPro"/>
</dbReference>
<feature type="non-terminal residue" evidence="11">
    <location>
        <position position="1"/>
    </location>
</feature>
<keyword evidence="12" id="KW-1185">Reference proteome</keyword>
<evidence type="ECO:0000256" key="2">
    <source>
        <dbReference type="ARBA" id="ARBA00004173"/>
    </source>
</evidence>
<dbReference type="PANTHER" id="PTHR11496:SF83">
    <property type="entry name" value="HYDROXYACID-OXOACID TRANSHYDROGENASE, MITOCHONDRIAL"/>
    <property type="match status" value="1"/>
</dbReference>
<dbReference type="InterPro" id="IPR056798">
    <property type="entry name" value="ADH_Fe_C"/>
</dbReference>
<reference evidence="11 12" key="1">
    <citation type="journal article" date="2018" name="Mol. Biol. Evol.">
        <title>Broad Genomic Sampling Reveals a Smut Pathogenic Ancestry of the Fungal Clade Ustilaginomycotina.</title>
        <authorList>
            <person name="Kijpornyongpan T."/>
            <person name="Mondo S.J."/>
            <person name="Barry K."/>
            <person name="Sandor L."/>
            <person name="Lee J."/>
            <person name="Lipzen A."/>
            <person name="Pangilinan J."/>
            <person name="LaButti K."/>
            <person name="Hainaut M."/>
            <person name="Henrissat B."/>
            <person name="Grigoriev I.V."/>
            <person name="Spatafora J.W."/>
            <person name="Aime M.C."/>
        </authorList>
    </citation>
    <scope>NUCLEOTIDE SEQUENCE [LARGE SCALE GENOMIC DNA]</scope>
    <source>
        <strain evidence="11 12">MCA 4186</strain>
    </source>
</reference>
<gene>
    <name evidence="11" type="ORF">FA09DRAFT_342186</name>
</gene>
<dbReference type="GO" id="GO:0005739">
    <property type="term" value="C:mitochondrion"/>
    <property type="evidence" value="ECO:0007669"/>
    <property type="project" value="UniProtKB-SubCell"/>
</dbReference>
<evidence type="ECO:0000259" key="9">
    <source>
        <dbReference type="Pfam" id="PF00465"/>
    </source>
</evidence>
<feature type="domain" description="Alcohol dehydrogenase iron-type/glycerol dehydrogenase GldA" evidence="9">
    <location>
        <begin position="80"/>
        <end position="253"/>
    </location>
</feature>
<comment type="subcellular location">
    <subcellularLocation>
        <location evidence="2">Mitochondrion</location>
    </subcellularLocation>
</comment>
<evidence type="ECO:0000259" key="10">
    <source>
        <dbReference type="Pfam" id="PF25137"/>
    </source>
</evidence>
<comment type="catalytic activity">
    <reaction evidence="8">
        <text>4-hydroxybutanoate + 2-oxoglutarate = (R)-2-hydroxyglutarate + succinate semialdehyde</text>
        <dbReference type="Rhea" id="RHEA:24734"/>
        <dbReference type="ChEBI" id="CHEBI:15801"/>
        <dbReference type="ChEBI" id="CHEBI:16724"/>
        <dbReference type="ChEBI" id="CHEBI:16810"/>
        <dbReference type="ChEBI" id="CHEBI:57706"/>
        <dbReference type="EC" id="1.1.99.24"/>
    </reaction>
</comment>
<protein>
    <recommendedName>
        <fullName evidence="4">hydroxyacid-oxoacid transhydrogenase</fullName>
        <ecNumber evidence="4">1.1.99.24</ecNumber>
    </recommendedName>
</protein>
<dbReference type="SUPFAM" id="SSF56796">
    <property type="entry name" value="Dehydroquinate synthase-like"/>
    <property type="match status" value="1"/>
</dbReference>
<keyword evidence="6" id="KW-0560">Oxidoreductase</keyword>
<dbReference type="Gene3D" id="3.40.50.1970">
    <property type="match status" value="1"/>
</dbReference>
<dbReference type="InterPro" id="IPR001670">
    <property type="entry name" value="ADH_Fe/GldA"/>
</dbReference>
<proteinExistence type="inferred from homology"/>
<dbReference type="RefSeq" id="XP_025600927.1">
    <property type="nucleotide sequence ID" value="XM_025744534.1"/>
</dbReference>
<comment type="similarity">
    <text evidence="3">Belongs to the iron-containing alcohol dehydrogenase family. Hydroxyacid-oxoacid transhydrogenase subfamily.</text>
</comment>
<evidence type="ECO:0000256" key="4">
    <source>
        <dbReference type="ARBA" id="ARBA00013182"/>
    </source>
</evidence>
<comment type="catalytic activity">
    <reaction evidence="1">
        <text>(S)-3-hydroxybutanoate + 2-oxoglutarate = (R)-2-hydroxyglutarate + acetoacetate</text>
        <dbReference type="Rhea" id="RHEA:23048"/>
        <dbReference type="ChEBI" id="CHEBI:11047"/>
        <dbReference type="ChEBI" id="CHEBI:13705"/>
        <dbReference type="ChEBI" id="CHEBI:15801"/>
        <dbReference type="ChEBI" id="CHEBI:16810"/>
        <dbReference type="EC" id="1.1.99.24"/>
    </reaction>
</comment>
<feature type="domain" description="Fe-containing alcohol dehydrogenase-like C-terminal" evidence="10">
    <location>
        <begin position="303"/>
        <end position="478"/>
    </location>
</feature>
<evidence type="ECO:0000256" key="7">
    <source>
        <dbReference type="ARBA" id="ARBA00023128"/>
    </source>
</evidence>
<evidence type="ECO:0000256" key="8">
    <source>
        <dbReference type="ARBA" id="ARBA00049496"/>
    </source>
</evidence>
<evidence type="ECO:0000256" key="5">
    <source>
        <dbReference type="ARBA" id="ARBA00022946"/>
    </source>
</evidence>
<dbReference type="InterPro" id="IPR039697">
    <property type="entry name" value="Alcohol_dehydrogenase_Fe"/>
</dbReference>